<evidence type="ECO:0000256" key="1">
    <source>
        <dbReference type="ARBA" id="ARBA00006643"/>
    </source>
</evidence>
<dbReference type="FunFam" id="1.25.40.10:FF:000366">
    <property type="entry name" value="Pentatricopeptide (PPR) repeat-containing protein"/>
    <property type="match status" value="1"/>
</dbReference>
<dbReference type="InterPro" id="IPR046848">
    <property type="entry name" value="E_motif"/>
</dbReference>
<evidence type="ECO:0000256" key="3">
    <source>
        <dbReference type="PROSITE-ProRule" id="PRU00708"/>
    </source>
</evidence>
<reference evidence="5 6" key="1">
    <citation type="submission" date="2024-04" db="EMBL/GenBank/DDBJ databases">
        <title>The reference genome of an endangered Asteraceae, Deinandra increscens subsp. villosa, native to the Central Coast of California.</title>
        <authorList>
            <person name="Guilliams M."/>
            <person name="Hasenstab-Lehman K."/>
            <person name="Meyer R."/>
            <person name="Mcevoy S."/>
        </authorList>
    </citation>
    <scope>NUCLEOTIDE SEQUENCE [LARGE SCALE GENOMIC DNA]</scope>
    <source>
        <tissue evidence="5">Leaf</tissue>
    </source>
</reference>
<dbReference type="Gene3D" id="1.25.40.10">
    <property type="entry name" value="Tetratricopeptide repeat domain"/>
    <property type="match status" value="5"/>
</dbReference>
<dbReference type="PANTHER" id="PTHR47926:SF370">
    <property type="entry name" value="DYW DOMAIN-CONTAINING PROTEIN"/>
    <property type="match status" value="1"/>
</dbReference>
<dbReference type="GO" id="GO:0008270">
    <property type="term" value="F:zinc ion binding"/>
    <property type="evidence" value="ECO:0007669"/>
    <property type="project" value="InterPro"/>
</dbReference>
<feature type="repeat" description="PPR" evidence="3">
    <location>
        <begin position="346"/>
        <end position="380"/>
    </location>
</feature>
<dbReference type="InterPro" id="IPR011990">
    <property type="entry name" value="TPR-like_helical_dom_sf"/>
</dbReference>
<dbReference type="Pfam" id="PF13041">
    <property type="entry name" value="PPR_2"/>
    <property type="match status" value="5"/>
</dbReference>
<feature type="repeat" description="PPR" evidence="3">
    <location>
        <begin position="610"/>
        <end position="644"/>
    </location>
</feature>
<comment type="similarity">
    <text evidence="1">Belongs to the PPR family. PCMP-H subfamily.</text>
</comment>
<sequence>MISALSGSCRPFSVSIIRRLFSTQQKTTLSRNTPLHQNPDRSYMELSQNFYESMKTCVKIHSKPLARGLHCQLVTTGLDVSTFLKNNLVNMYSGCGLIDDASLVFNEIELKNVFSWNTMIEGFMGSVRVVDAEKVFDEMPERDVVSWNSMMSGYFRNGLVEKTVEVFVSMVRCYECVPDAYSFSCVMKACGSLRNVDLALQVHGLAKKFEFLGDDSVESSMVDMYIKCDMVDVAESIFLKMPNPNMFSWNSMIYGYSKLYGVQSALKLFDQMPKRDVVSWNMIISILSKHGNVVKTLEMFIEMCGQGFRPNSMTYASVISASTSIYELTWGAHLHARIIRLQQNIDVYVGSSLIDLYAKCAGFEKARRVFNEIKNHNIVSWTSLIGGAVHCGNEVEAFLLFKQMKKVPVASDQFTIATVLGACCGLNDINLGTQIHAYSIRIGMDLFIPVGNALITMYAKCGDIQSAKNAFELMSHKDIISWTTMITSFSQNGNIETAREYFDKMPERNVVSWNSMLAGYVNRGFWEDGLKVYVLMRQHGVKPDCITFVSSLGACANAAILKLGNQIVSQAEKLGFGSDVSVKNSIITMYSKCGRIKDAEKTFDSIVTKNLISWNAMMAGYAQSGHGNQVIDTFEKMIRSGMIPDHISYVSVLSGCSHSGLVSEGHRYFDMLIKDHGINPTCEHFACMVDLLGRAGLIEKAKDLIDKMPMEPNAAVWGALLGACRIHGNSAMAETALKNLVELDAEDSGSYVLLANLYSDSGNLENVSNVRRVMKDKGIRKNPGCSWIEVDNRVHVFTVDDTNHPRIKDVYDALSEVIRKIEETGMYVKENGFIHKGSAYHSEKLALAFGLMSLPDWMPIHIMKNLRICDDCHLVMKLASRVTSRELVVRDANRFHHFKDGCCSCRDYW</sequence>
<dbReference type="NCBIfam" id="TIGR00756">
    <property type="entry name" value="PPR"/>
    <property type="match status" value="7"/>
</dbReference>
<dbReference type="Pfam" id="PF20430">
    <property type="entry name" value="Eplus_motif"/>
    <property type="match status" value="1"/>
</dbReference>
<dbReference type="InterPro" id="IPR002885">
    <property type="entry name" value="PPR_rpt"/>
</dbReference>
<dbReference type="GO" id="GO:0009451">
    <property type="term" value="P:RNA modification"/>
    <property type="evidence" value="ECO:0007669"/>
    <property type="project" value="InterPro"/>
</dbReference>
<dbReference type="Proteomes" id="UP001408789">
    <property type="component" value="Unassembled WGS sequence"/>
</dbReference>
<proteinExistence type="inferred from homology"/>
<dbReference type="FunFam" id="1.25.40.10:FF:000073">
    <property type="entry name" value="Pentatricopeptide repeat-containing protein chloroplastic"/>
    <property type="match status" value="1"/>
</dbReference>
<dbReference type="Pfam" id="PF01535">
    <property type="entry name" value="PPR"/>
    <property type="match status" value="3"/>
</dbReference>
<dbReference type="FunFam" id="1.25.40.10:FF:000031">
    <property type="entry name" value="Pentatricopeptide repeat-containing protein mitochondrial"/>
    <property type="match status" value="1"/>
</dbReference>
<dbReference type="PROSITE" id="PS51375">
    <property type="entry name" value="PPR"/>
    <property type="match status" value="9"/>
</dbReference>
<protein>
    <recommendedName>
        <fullName evidence="4">DYW domain-containing protein</fullName>
    </recommendedName>
</protein>
<feature type="repeat" description="PPR" evidence="3">
    <location>
        <begin position="478"/>
        <end position="508"/>
    </location>
</feature>
<evidence type="ECO:0000313" key="5">
    <source>
        <dbReference type="EMBL" id="KAK9059872.1"/>
    </source>
</evidence>
<evidence type="ECO:0000259" key="4">
    <source>
        <dbReference type="Pfam" id="PF14432"/>
    </source>
</evidence>
<organism evidence="5 6">
    <name type="scientific">Deinandra increscens subsp. villosa</name>
    <dbReference type="NCBI Taxonomy" id="3103831"/>
    <lineage>
        <taxon>Eukaryota</taxon>
        <taxon>Viridiplantae</taxon>
        <taxon>Streptophyta</taxon>
        <taxon>Embryophyta</taxon>
        <taxon>Tracheophyta</taxon>
        <taxon>Spermatophyta</taxon>
        <taxon>Magnoliopsida</taxon>
        <taxon>eudicotyledons</taxon>
        <taxon>Gunneridae</taxon>
        <taxon>Pentapetalae</taxon>
        <taxon>asterids</taxon>
        <taxon>campanulids</taxon>
        <taxon>Asterales</taxon>
        <taxon>Asteraceae</taxon>
        <taxon>Asteroideae</taxon>
        <taxon>Heliantheae alliance</taxon>
        <taxon>Madieae</taxon>
        <taxon>Madiinae</taxon>
        <taxon>Deinandra</taxon>
    </lineage>
</organism>
<gene>
    <name evidence="5" type="ORF">SSX86_020576</name>
</gene>
<dbReference type="InterPro" id="IPR046960">
    <property type="entry name" value="PPR_At4g14850-like_plant"/>
</dbReference>
<evidence type="ECO:0000313" key="6">
    <source>
        <dbReference type="Proteomes" id="UP001408789"/>
    </source>
</evidence>
<comment type="caution">
    <text evidence="5">The sequence shown here is derived from an EMBL/GenBank/DDBJ whole genome shotgun (WGS) entry which is preliminary data.</text>
</comment>
<evidence type="ECO:0000256" key="2">
    <source>
        <dbReference type="ARBA" id="ARBA00022737"/>
    </source>
</evidence>
<feature type="domain" description="DYW" evidence="4">
    <location>
        <begin position="840"/>
        <end position="909"/>
    </location>
</feature>
<feature type="repeat" description="PPR" evidence="3">
    <location>
        <begin position="509"/>
        <end position="543"/>
    </location>
</feature>
<feature type="repeat" description="PPR" evidence="3">
    <location>
        <begin position="112"/>
        <end position="142"/>
    </location>
</feature>
<dbReference type="GO" id="GO:0003723">
    <property type="term" value="F:RNA binding"/>
    <property type="evidence" value="ECO:0007669"/>
    <property type="project" value="InterPro"/>
</dbReference>
<keyword evidence="2" id="KW-0677">Repeat</keyword>
<keyword evidence="6" id="KW-1185">Reference proteome</keyword>
<feature type="repeat" description="PPR" evidence="3">
    <location>
        <begin position="245"/>
        <end position="275"/>
    </location>
</feature>
<dbReference type="FunFam" id="1.25.40.10:FF:000780">
    <property type="entry name" value="Pentatricopeptide repeat-containing protein isoform A"/>
    <property type="match status" value="1"/>
</dbReference>
<accession>A0AAP0CTC9</accession>
<dbReference type="Pfam" id="PF14432">
    <property type="entry name" value="DYW_deaminase"/>
    <property type="match status" value="1"/>
</dbReference>
<feature type="repeat" description="PPR" evidence="3">
    <location>
        <begin position="143"/>
        <end position="178"/>
    </location>
</feature>
<name>A0AAP0CTC9_9ASTR</name>
<dbReference type="AlphaFoldDB" id="A0AAP0CTC9"/>
<feature type="repeat" description="PPR" evidence="3">
    <location>
        <begin position="276"/>
        <end position="310"/>
    </location>
</feature>
<dbReference type="PANTHER" id="PTHR47926">
    <property type="entry name" value="PENTATRICOPEPTIDE REPEAT-CONTAINING PROTEIN"/>
    <property type="match status" value="1"/>
</dbReference>
<dbReference type="EMBL" id="JBCNJP010000020">
    <property type="protein sequence ID" value="KAK9059872.1"/>
    <property type="molecule type" value="Genomic_DNA"/>
</dbReference>
<dbReference type="Pfam" id="PF20431">
    <property type="entry name" value="E_motif"/>
    <property type="match status" value="1"/>
</dbReference>
<dbReference type="InterPro" id="IPR032867">
    <property type="entry name" value="DYW_dom"/>
</dbReference>
<dbReference type="FunFam" id="1.25.40.10:FF:000442">
    <property type="entry name" value="Pentatricopeptide repeat-containing protein At3g49710"/>
    <property type="match status" value="1"/>
</dbReference>
<dbReference type="InterPro" id="IPR046849">
    <property type="entry name" value="E2_motif"/>
</dbReference>
<feature type="repeat" description="PPR" evidence="3">
    <location>
        <begin position="645"/>
        <end position="680"/>
    </location>
</feature>